<keyword evidence="3" id="KW-1185">Reference proteome</keyword>
<protein>
    <submittedName>
        <fullName evidence="2">Transporter</fullName>
    </submittedName>
</protein>
<sequence length="294" mass="31780">MKKSALKYALLSSALFVSGAMATEGGGGIYPNGAEGFLSGALPPPGLYLLQYVNHYSASKLADANGNALPINMKLDATATVNRMVYQTDIGVFGGQLGFYSLIPLAHASATSLVGSGTKSGLGDITVGPYVSWHFNKNWHAAAAVDFDMPTGEYNKNDFVNLGRNYWAFEPVFVVTYLADNGIEVSTKFMYDFNTKNDDTDYKSGNEFHIDYAAGYHYKQWTFGLSGYYYTQVTADSGSGATNGDYKGKVNGIGPSIKYDGSSGMSIELKYQNEFGAENKTEGEKLWAKIVVPL</sequence>
<dbReference type="Pfam" id="PF13557">
    <property type="entry name" value="Phenol_MetA_deg"/>
    <property type="match status" value="1"/>
</dbReference>
<evidence type="ECO:0000313" key="3">
    <source>
        <dbReference type="Proteomes" id="UP000679575"/>
    </source>
</evidence>
<reference evidence="2 3" key="1">
    <citation type="submission" date="2021-04" db="EMBL/GenBank/DDBJ databases">
        <title>Novel species identification of genus Shewanella.</title>
        <authorList>
            <person name="Liu G."/>
        </authorList>
    </citation>
    <scope>NUCLEOTIDE SEQUENCE [LARGE SCALE GENOMIC DNA]</scope>
    <source>
        <strain evidence="2 3">FJAT-54481</strain>
    </source>
</reference>
<organism evidence="2 3">
    <name type="scientific">Shewanella yunxiaonensis</name>
    <dbReference type="NCBI Taxonomy" id="2829809"/>
    <lineage>
        <taxon>Bacteria</taxon>
        <taxon>Pseudomonadati</taxon>
        <taxon>Pseudomonadota</taxon>
        <taxon>Gammaproteobacteria</taxon>
        <taxon>Alteromonadales</taxon>
        <taxon>Shewanellaceae</taxon>
        <taxon>Shewanella</taxon>
    </lineage>
</organism>
<dbReference type="InterPro" id="IPR025737">
    <property type="entry name" value="FApF"/>
</dbReference>
<dbReference type="RefSeq" id="WP_212595991.1">
    <property type="nucleotide sequence ID" value="NZ_CP073587.1"/>
</dbReference>
<evidence type="ECO:0000256" key="1">
    <source>
        <dbReference type="SAM" id="SignalP"/>
    </source>
</evidence>
<proteinExistence type="predicted"/>
<dbReference type="Proteomes" id="UP000679575">
    <property type="component" value="Chromosome"/>
</dbReference>
<keyword evidence="1" id="KW-0732">Signal</keyword>
<gene>
    <name evidence="2" type="ORF">KDN34_06000</name>
</gene>
<accession>A0ABX7YY50</accession>
<evidence type="ECO:0000313" key="2">
    <source>
        <dbReference type="EMBL" id="QUN06986.1"/>
    </source>
</evidence>
<name>A0ABX7YY50_9GAMM</name>
<feature type="signal peptide" evidence="1">
    <location>
        <begin position="1"/>
        <end position="22"/>
    </location>
</feature>
<feature type="chain" id="PRO_5046248264" evidence="1">
    <location>
        <begin position="23"/>
        <end position="294"/>
    </location>
</feature>
<dbReference type="EMBL" id="CP073587">
    <property type="protein sequence ID" value="QUN06986.1"/>
    <property type="molecule type" value="Genomic_DNA"/>
</dbReference>